<dbReference type="CDD" id="cd08948">
    <property type="entry name" value="5beta-POR_like_SDR_a"/>
    <property type="match status" value="1"/>
</dbReference>
<organism evidence="2 3">
    <name type="scientific">Aspergillus steynii IBT 23096</name>
    <dbReference type="NCBI Taxonomy" id="1392250"/>
    <lineage>
        <taxon>Eukaryota</taxon>
        <taxon>Fungi</taxon>
        <taxon>Dikarya</taxon>
        <taxon>Ascomycota</taxon>
        <taxon>Pezizomycotina</taxon>
        <taxon>Eurotiomycetes</taxon>
        <taxon>Eurotiomycetidae</taxon>
        <taxon>Eurotiales</taxon>
        <taxon>Aspergillaceae</taxon>
        <taxon>Aspergillus</taxon>
        <taxon>Aspergillus subgen. Circumdati</taxon>
    </lineage>
</organism>
<protein>
    <submittedName>
        <fullName evidence="2">Nucleoside-diphosphate-sugar epimerase GsfE</fullName>
    </submittedName>
</protein>
<dbReference type="SUPFAM" id="SSF51735">
    <property type="entry name" value="NAD(P)-binding Rossmann-fold domains"/>
    <property type="match status" value="1"/>
</dbReference>
<evidence type="ECO:0000259" key="1">
    <source>
        <dbReference type="Pfam" id="PF22917"/>
    </source>
</evidence>
<dbReference type="GeneID" id="36555483"/>
<proteinExistence type="predicted"/>
<dbReference type="STRING" id="1392250.A0A2I2G6M0"/>
<dbReference type="Gene3D" id="3.40.50.720">
    <property type="entry name" value="NAD(P)-binding Rossmann-like Domain"/>
    <property type="match status" value="1"/>
</dbReference>
<dbReference type="InterPro" id="IPR055222">
    <property type="entry name" value="PRISE-like_Rossmann-fold"/>
</dbReference>
<dbReference type="OrthoDB" id="1731983at2759"/>
<dbReference type="Pfam" id="PF22917">
    <property type="entry name" value="PRISE"/>
    <property type="match status" value="1"/>
</dbReference>
<dbReference type="AlphaFoldDB" id="A0A2I2G6M0"/>
<dbReference type="InterPro" id="IPR036291">
    <property type="entry name" value="NAD(P)-bd_dom_sf"/>
</dbReference>
<dbReference type="Proteomes" id="UP000234275">
    <property type="component" value="Unassembled WGS sequence"/>
</dbReference>
<reference evidence="2 3" key="1">
    <citation type="submission" date="2016-12" db="EMBL/GenBank/DDBJ databases">
        <title>The genomes of Aspergillus section Nigri reveals drivers in fungal speciation.</title>
        <authorList>
            <consortium name="DOE Joint Genome Institute"/>
            <person name="Vesth T.C."/>
            <person name="Nybo J."/>
            <person name="Theobald S."/>
            <person name="Brandl J."/>
            <person name="Frisvad J.C."/>
            <person name="Nielsen K.F."/>
            <person name="Lyhne E.K."/>
            <person name="Kogle M.E."/>
            <person name="Kuo A."/>
            <person name="Riley R."/>
            <person name="Clum A."/>
            <person name="Nolan M."/>
            <person name="Lipzen A."/>
            <person name="Salamov A."/>
            <person name="Henrissat B."/>
            <person name="Wiebenga A."/>
            <person name="De Vries R.P."/>
            <person name="Grigoriev I.V."/>
            <person name="Mortensen U.H."/>
            <person name="Andersen M.R."/>
            <person name="Baker S.E."/>
        </authorList>
    </citation>
    <scope>NUCLEOTIDE SEQUENCE [LARGE SCALE GENOMIC DNA]</scope>
    <source>
        <strain evidence="2 3">IBT 23096</strain>
    </source>
</reference>
<dbReference type="PANTHER" id="PTHR32487">
    <property type="entry name" value="3-OXO-DELTA(4,5)-STEROID 5-BETA-REDUCTASE"/>
    <property type="match status" value="1"/>
</dbReference>
<evidence type="ECO:0000313" key="3">
    <source>
        <dbReference type="Proteomes" id="UP000234275"/>
    </source>
</evidence>
<feature type="domain" description="PRISE-like Rossmann-fold" evidence="1">
    <location>
        <begin position="9"/>
        <end position="374"/>
    </location>
</feature>
<accession>A0A2I2G6M0</accession>
<gene>
    <name evidence="2" type="ORF">P170DRAFT_427594</name>
</gene>
<dbReference type="PANTHER" id="PTHR32487:SF0">
    <property type="entry name" value="3-OXO-DELTA(4,5)-STEROID 5-BETA-REDUCTASE"/>
    <property type="match status" value="1"/>
</dbReference>
<dbReference type="EMBL" id="MSFO01000005">
    <property type="protein sequence ID" value="PLB48513.1"/>
    <property type="molecule type" value="Genomic_DNA"/>
</dbReference>
<comment type="caution">
    <text evidence="2">The sequence shown here is derived from an EMBL/GenBank/DDBJ whole genome shotgun (WGS) entry which is preliminary data.</text>
</comment>
<name>A0A2I2G6M0_9EURO</name>
<dbReference type="RefSeq" id="XP_024703815.1">
    <property type="nucleotide sequence ID" value="XM_024847784.1"/>
</dbReference>
<sequence>MSPTVPGIAFVTGANGISGLAIVEHLIRQPSSEWSKIVITSRSPLKNYYVDPRVRFIALDFMQPAETIQDQIKDVCKDVTHAFFTSYIHDNDFDKLPEKNGPLFRNFLESVDVACPELERVVLQTGGKHYGFQFREIHSPTVENLPRYEGPEPIFYYEQEDDLFAIQNRRNAWQYNIIRPVGILGFTPQFGGINEAIPIAQYFLVCRELGTTPRWPGTLESYNRVEDMSYAPSIASLTVWAATQDHCGNEAFNHINGSVIVWRFLWNMFSQYFGVALDSQETPTEETAPMDMAEWASDKGPVWEHIVAKYGGKVESFRLDSFALMNWYITPSQQKMPFMSTVSKARKMGWSRVDNTYESWIATFRSYENAGVLPVQRDFTVEW</sequence>
<dbReference type="VEuPathDB" id="FungiDB:P170DRAFT_427594"/>
<keyword evidence="3" id="KW-1185">Reference proteome</keyword>
<evidence type="ECO:0000313" key="2">
    <source>
        <dbReference type="EMBL" id="PLB48513.1"/>
    </source>
</evidence>